<accession>A0A8S2B344</accession>
<evidence type="ECO:0000259" key="1">
    <source>
        <dbReference type="PROSITE" id="PS50086"/>
    </source>
</evidence>
<dbReference type="GO" id="GO:0005096">
    <property type="term" value="F:GTPase activator activity"/>
    <property type="evidence" value="ECO:0007669"/>
    <property type="project" value="TreeGrafter"/>
</dbReference>
<dbReference type="Gene3D" id="1.10.8.270">
    <property type="entry name" value="putative rabgap domain of human tbc1 domain family member 14 like domains"/>
    <property type="match status" value="1"/>
</dbReference>
<dbReference type="InterPro" id="IPR000195">
    <property type="entry name" value="Rab-GAP-TBC_dom"/>
</dbReference>
<dbReference type="InterPro" id="IPR035969">
    <property type="entry name" value="Rab-GAP_TBC_sf"/>
</dbReference>
<proteinExistence type="predicted"/>
<feature type="domain" description="Rab-GAP TBC" evidence="1">
    <location>
        <begin position="63"/>
        <end position="319"/>
    </location>
</feature>
<dbReference type="Pfam" id="PF00566">
    <property type="entry name" value="RabGAP-TBC"/>
    <property type="match status" value="1"/>
</dbReference>
<sequence length="432" mass="49472">MWGAFAEPADSYYQIRPECTDVPNTKFKIKPGKTLSVRKWQAAFTTEGFLDIGKTLSRIQRGGIHPSIRGEVWEFLLGCYDPKSTFEEREQIRQRRRLQYASWKEECKQMFPVIGSGGFITAPVITNKGEPIYDPIVLQETNLGANGSDFFKDLASRGPLDQKVIQWLLTLHQIGLDVNRTDRTLVFYEKKENLSKLWDILALYAWIDNDVGYCQGMSDLCSPMIMLLEDEADAFWCFERLMRRLRGNFRDTGRSVGVEAQLTHLASITQIIDPKLHHHLENLGGGDYLFAIRMIMVQFRREFSFCDSLYLWEMMWALEYDPEMYSLYEEPQFEGERTEGSSKGKPKSINQCGKYERENMKNGGKSAEGPLPISVFLVASVLKDKSSKLMTEARGLDDVVKILNDITGNLDAKKACTGAMKLHKKYLKKAKK</sequence>
<dbReference type="Proteomes" id="UP000682877">
    <property type="component" value="Chromosome 8"/>
</dbReference>
<dbReference type="SMART" id="SM00164">
    <property type="entry name" value="TBC"/>
    <property type="match status" value="1"/>
</dbReference>
<organism evidence="2 3">
    <name type="scientific">Arabidopsis arenosa</name>
    <name type="common">Sand rock-cress</name>
    <name type="synonym">Cardaminopsis arenosa</name>
    <dbReference type="NCBI Taxonomy" id="38785"/>
    <lineage>
        <taxon>Eukaryota</taxon>
        <taxon>Viridiplantae</taxon>
        <taxon>Streptophyta</taxon>
        <taxon>Embryophyta</taxon>
        <taxon>Tracheophyta</taxon>
        <taxon>Spermatophyta</taxon>
        <taxon>Magnoliopsida</taxon>
        <taxon>eudicotyledons</taxon>
        <taxon>Gunneridae</taxon>
        <taxon>Pentapetalae</taxon>
        <taxon>rosids</taxon>
        <taxon>malvids</taxon>
        <taxon>Brassicales</taxon>
        <taxon>Brassicaceae</taxon>
        <taxon>Camelineae</taxon>
        <taxon>Arabidopsis</taxon>
    </lineage>
</organism>
<evidence type="ECO:0000313" key="2">
    <source>
        <dbReference type="EMBL" id="CAE6240897.1"/>
    </source>
</evidence>
<evidence type="ECO:0000313" key="3">
    <source>
        <dbReference type="Proteomes" id="UP000682877"/>
    </source>
</evidence>
<gene>
    <name evidence="2" type="ORF">AARE701A_LOCUS21519</name>
</gene>
<dbReference type="Gene3D" id="1.10.472.80">
    <property type="entry name" value="Ypt/Rab-GAP domain of gyp1p, domain 3"/>
    <property type="match status" value="1"/>
</dbReference>
<dbReference type="SUPFAM" id="SSF47923">
    <property type="entry name" value="Ypt/Rab-GAP domain of gyp1p"/>
    <property type="match status" value="2"/>
</dbReference>
<dbReference type="FunFam" id="1.10.8.270:FF:000025">
    <property type="entry name" value="TBC1 domain family member 15-like"/>
    <property type="match status" value="1"/>
</dbReference>
<name>A0A8S2B344_ARAAE</name>
<reference evidence="2" key="1">
    <citation type="submission" date="2021-01" db="EMBL/GenBank/DDBJ databases">
        <authorList>
            <person name="Bezrukov I."/>
        </authorList>
    </citation>
    <scope>NUCLEOTIDE SEQUENCE</scope>
</reference>
<dbReference type="AlphaFoldDB" id="A0A8S2B344"/>
<dbReference type="PANTHER" id="PTHR22957">
    <property type="entry name" value="TBC1 DOMAIN FAMILY MEMBER GTPASE-ACTIVATING PROTEIN"/>
    <property type="match status" value="1"/>
</dbReference>
<keyword evidence="3" id="KW-1185">Reference proteome</keyword>
<protein>
    <recommendedName>
        <fullName evidence="1">Rab-GAP TBC domain-containing protein</fullName>
    </recommendedName>
</protein>
<dbReference type="EMBL" id="LR999458">
    <property type="protein sequence ID" value="CAE6240897.1"/>
    <property type="molecule type" value="Genomic_DNA"/>
</dbReference>
<dbReference type="PANTHER" id="PTHR22957:SF597">
    <property type="entry name" value="RAB-GAP TBC DOMAIN-CONTAINING PROTEIN"/>
    <property type="match status" value="1"/>
</dbReference>
<dbReference type="PROSITE" id="PS50086">
    <property type="entry name" value="TBC_RABGAP"/>
    <property type="match status" value="1"/>
</dbReference>